<dbReference type="PROSITE" id="PS51192">
    <property type="entry name" value="HELICASE_ATP_BIND_1"/>
    <property type="match status" value="1"/>
</dbReference>
<evidence type="ECO:0000256" key="4">
    <source>
        <dbReference type="ARBA" id="ARBA00022806"/>
    </source>
</evidence>
<evidence type="ECO:0000256" key="3">
    <source>
        <dbReference type="ARBA" id="ARBA00022801"/>
    </source>
</evidence>
<dbReference type="Pfam" id="PF08494">
    <property type="entry name" value="DEAD_assoc"/>
    <property type="match status" value="1"/>
</dbReference>
<dbReference type="Pfam" id="PF23234">
    <property type="entry name" value="WHD_4th_Lhr"/>
    <property type="match status" value="1"/>
</dbReference>
<dbReference type="InterPro" id="IPR055369">
    <property type="entry name" value="WH2_Lhr"/>
</dbReference>
<dbReference type="InterPro" id="IPR052511">
    <property type="entry name" value="ATP-dep_Helicase"/>
</dbReference>
<dbReference type="InterPro" id="IPR045628">
    <property type="entry name" value="Lhr_WH_dom"/>
</dbReference>
<dbReference type="PANTHER" id="PTHR47962">
    <property type="entry name" value="ATP-DEPENDENT HELICASE LHR-RELATED-RELATED"/>
    <property type="match status" value="1"/>
</dbReference>
<evidence type="ECO:0000256" key="7">
    <source>
        <dbReference type="ARBA" id="ARBA00023204"/>
    </source>
</evidence>
<organism evidence="12 13">
    <name type="scientific">Arthrobacter horti</name>
    <dbReference type="NCBI Taxonomy" id="3068273"/>
    <lineage>
        <taxon>Bacteria</taxon>
        <taxon>Bacillati</taxon>
        <taxon>Actinomycetota</taxon>
        <taxon>Actinomycetes</taxon>
        <taxon>Micrococcales</taxon>
        <taxon>Micrococcaceae</taxon>
        <taxon>Arthrobacter</taxon>
    </lineage>
</organism>
<evidence type="ECO:0000256" key="1">
    <source>
        <dbReference type="ARBA" id="ARBA00022741"/>
    </source>
</evidence>
<keyword evidence="7" id="KW-0234">DNA repair</keyword>
<dbReference type="Gene3D" id="3.40.50.300">
    <property type="entry name" value="P-loop containing nucleotide triphosphate hydrolases"/>
    <property type="match status" value="2"/>
</dbReference>
<evidence type="ECO:0000256" key="9">
    <source>
        <dbReference type="SAM" id="MobiDB-lite"/>
    </source>
</evidence>
<keyword evidence="6" id="KW-0238">DNA-binding</keyword>
<feature type="region of interest" description="Disordered" evidence="9">
    <location>
        <begin position="1341"/>
        <end position="1362"/>
    </location>
</feature>
<name>A0ABT9ILX6_9MICC</name>
<dbReference type="Pfam" id="PF23236">
    <property type="entry name" value="WHD_2nd_Lhr"/>
    <property type="match status" value="1"/>
</dbReference>
<dbReference type="SUPFAM" id="SSF52540">
    <property type="entry name" value="P-loop containing nucleoside triphosphate hydrolases"/>
    <property type="match status" value="1"/>
</dbReference>
<feature type="domain" description="Helicase C-terminal" evidence="11">
    <location>
        <begin position="299"/>
        <end position="510"/>
    </location>
</feature>
<keyword evidence="1" id="KW-0547">Nucleotide-binding</keyword>
<evidence type="ECO:0000256" key="8">
    <source>
        <dbReference type="ARBA" id="ARBA00023235"/>
    </source>
</evidence>
<dbReference type="Proteomes" id="UP001232725">
    <property type="component" value="Unassembled WGS sequence"/>
</dbReference>
<dbReference type="InterPro" id="IPR011545">
    <property type="entry name" value="DEAD/DEAH_box_helicase_dom"/>
</dbReference>
<protein>
    <submittedName>
        <fullName evidence="12">ATP-dependent helicase</fullName>
        <ecNumber evidence="12">3.6.4.-</ecNumber>
    </submittedName>
</protein>
<sequence>MVNEPLTGQADVLQRFGRATRQWFSGAFAAPTRVQEEAWHAISQGSHALVVAPTGSGKTLAAFLWALDKLTHRPGSDDGTLDIPELPAPASTAKDRPRTRVLYISPLKALGVDVERNLRAPLIGITQTAKGLGLPAPTVSVGVRSGDTPANERRRLLTHPPDILITTPESLFLMLTSSARDTLKSIDTVILDEVHAVAGTKRGAHLAVSLERLDALLEKPAQRIGLSATVEPRELVAQFLGGESPVTIVAPPASKTWELTVTVPVEDMSDLPAAAAAHDLGPASGLQPQASIWPHVEEKIVDHVLARRSTIVFANSRRLAERLTARLNEIYAERQLADVWAETNDDDVPDSADMHLPRPAAEAVAGVVGRLQGGAPASTATPAHMMAQAGQSSGAEPVLARAHHGSVSKEQRAQIEDDLKSGRLRCVVATSSLELGIDMGAVDLVIQVESPPSVASALQRVGRAGHQVGEVSQGVLFPKHRADLVHTAVTVERMTAGRIEKLSVPQNPLDILAQQTVAASALGPVDVEEWFTVVRRSAPFASLPRSAFNATLDLLAGRYPSDEFSELRPRIVWDRNAGTFEGRPGAQRLAVVSGGTIPDRGLFGVYLVGEEDSKSSKRVGELDEEMVYESRVGDVFALGATSWRIEDITFDRVLVTPAFGQPGKLPFWKGDSLGRPLELGQALGEFVREVSGADQAAAVARCEGIGLDPFAAGNLVAYLKEQQQSTTVVPNDKALLVERFHDELGDWRVVLHSPFGMPVHSPWALAVGRRLQERYGLDGSVMAADDGIVLRVPLMEDEPPGAELFLFEPDELERIVTEEVGGSALFASRFRECAARALLLPRQTPGKRQPLWQQRQRAAQLLDVAKKYPQFPIVLETVRECLQDVYDLPALQDVAGRIQRREIQVSETTTKQPSPFARSLLFGYAAQFLYEGDSPLAERRAAALSLDASLLNELLGRVELRELLDPEVVEQTELELQRLAPDRRLRGVEGAADLLRLLGPLTVKEIAARLEDPDNAPAHATELVDVGRALRLNLQGTERYAAVEDAARLRDGLGVPLPMGVPLAFLEPVADPLGDLVARYARTHAPFTTAEVSSRLGLGTAVVLSVLKRRAADGRVVEGEFRPHPTEVASADTPVTGLVSGQEWCDAEVLRRLRRRSLAALRAEVEPVDPSAFGRFLPVWQNVGTSRSPAQLKGLDGVLTVVDQLAGVPVPASAWETLVLPSRVGDYSPALLDELLSTGEMLWTGTGSLPGNDGWLSLHLTESAALTVAPPEDFAPTAAQERILELLAAGGAYFFRPLKESAGGMDSVLTDDEMVAELWGLVWAGRVTGDTFAPIRSLLSGGGTAHKQAPRPSRARSMRRPRLGGSGYGGSGYGGFPGAGLSGSTDPAFSAVPPLGAGRWSAVMTPSLDPTVRAHALAELLLDRYGVLTRGSVMAEQVPGGFALLYKVLSKLEEGGKTRRGYFIEKLGAAQFSVPATVDRLRSFAEDGSILTPEERVHSTVTLAATDPANPYGAALGWPALDGAAGGHRPGRKAGALVVLVDGRLVLYVERGGKTLLAFTDDPALLAEAAVSLVTTVRKGAVDRLAMEKVNGGELLNTPLAAALLDAGAYSTPRGVRIRA</sequence>
<dbReference type="EMBL" id="JAVALS010000002">
    <property type="protein sequence ID" value="MDP5226604.1"/>
    <property type="molecule type" value="Genomic_DNA"/>
</dbReference>
<reference evidence="12 13" key="1">
    <citation type="submission" date="2023-08" db="EMBL/GenBank/DDBJ databases">
        <title>Arthrobacter horti sp. nov., isolated from forest soil.</title>
        <authorList>
            <person name="Park M."/>
        </authorList>
    </citation>
    <scope>NUCLEOTIDE SEQUENCE [LARGE SCALE GENOMIC DNA]</scope>
    <source>
        <strain evidence="12 13">YJM1</strain>
    </source>
</reference>
<proteinExistence type="predicted"/>
<evidence type="ECO:0000313" key="12">
    <source>
        <dbReference type="EMBL" id="MDP5226604.1"/>
    </source>
</evidence>
<dbReference type="InterPro" id="IPR013701">
    <property type="entry name" value="Lhr-like_DEAD/DEAH_assoc"/>
</dbReference>
<comment type="caution">
    <text evidence="12">The sequence shown here is derived from an EMBL/GenBank/DDBJ whole genome shotgun (WGS) entry which is preliminary data.</text>
</comment>
<dbReference type="PANTHER" id="PTHR47962:SF5">
    <property type="entry name" value="ATP-DEPENDENT HELICASE LHR-RELATED"/>
    <property type="match status" value="1"/>
</dbReference>
<dbReference type="SMART" id="SM00490">
    <property type="entry name" value="HELICc"/>
    <property type="match status" value="1"/>
</dbReference>
<keyword evidence="8" id="KW-0413">Isomerase</keyword>
<keyword evidence="4 12" id="KW-0347">Helicase</keyword>
<dbReference type="EC" id="3.6.4.-" evidence="12"/>
<gene>
    <name evidence="12" type="ORF">Q9R02_05480</name>
</gene>
<dbReference type="Pfam" id="PF00270">
    <property type="entry name" value="DEAD"/>
    <property type="match status" value="1"/>
</dbReference>
<accession>A0ABT9ILX6</accession>
<dbReference type="GO" id="GO:0016787">
    <property type="term" value="F:hydrolase activity"/>
    <property type="evidence" value="ECO:0007669"/>
    <property type="project" value="UniProtKB-KW"/>
</dbReference>
<keyword evidence="2" id="KW-0227">DNA damage</keyword>
<feature type="compositionally biased region" description="Basic residues" evidence="9">
    <location>
        <begin position="1353"/>
        <end position="1362"/>
    </location>
</feature>
<dbReference type="InterPro" id="IPR055368">
    <property type="entry name" value="WH3_Lhr"/>
</dbReference>
<keyword evidence="3 12" id="KW-0378">Hydrolase</keyword>
<evidence type="ECO:0000259" key="10">
    <source>
        <dbReference type="PROSITE" id="PS51192"/>
    </source>
</evidence>
<evidence type="ECO:0000256" key="2">
    <source>
        <dbReference type="ARBA" id="ARBA00022763"/>
    </source>
</evidence>
<evidence type="ECO:0000256" key="5">
    <source>
        <dbReference type="ARBA" id="ARBA00022840"/>
    </source>
</evidence>
<dbReference type="InterPro" id="IPR027417">
    <property type="entry name" value="P-loop_NTPase"/>
</dbReference>
<evidence type="ECO:0000259" key="11">
    <source>
        <dbReference type="PROSITE" id="PS51194"/>
    </source>
</evidence>
<dbReference type="RefSeq" id="WP_305995646.1">
    <property type="nucleotide sequence ID" value="NZ_JAVALS010000002.1"/>
</dbReference>
<dbReference type="PROSITE" id="PS51194">
    <property type="entry name" value="HELICASE_CTER"/>
    <property type="match status" value="1"/>
</dbReference>
<dbReference type="InterPro" id="IPR001650">
    <property type="entry name" value="Helicase_C-like"/>
</dbReference>
<dbReference type="Pfam" id="PF00271">
    <property type="entry name" value="Helicase_C"/>
    <property type="match status" value="1"/>
</dbReference>
<dbReference type="InterPro" id="IPR014001">
    <property type="entry name" value="Helicase_ATP-bd"/>
</dbReference>
<dbReference type="Pfam" id="PF23235">
    <property type="entry name" value="WHD_3rd_Lhr"/>
    <property type="match status" value="1"/>
</dbReference>
<feature type="region of interest" description="Disordered" evidence="9">
    <location>
        <begin position="75"/>
        <end position="94"/>
    </location>
</feature>
<dbReference type="InterPro" id="IPR055367">
    <property type="entry name" value="WH4_Lhr"/>
</dbReference>
<dbReference type="NCBIfam" id="NF007284">
    <property type="entry name" value="PRK09751.1"/>
    <property type="match status" value="1"/>
</dbReference>
<dbReference type="GO" id="GO:0004386">
    <property type="term" value="F:helicase activity"/>
    <property type="evidence" value="ECO:0007669"/>
    <property type="project" value="UniProtKB-KW"/>
</dbReference>
<feature type="domain" description="Helicase ATP-binding" evidence="10">
    <location>
        <begin position="39"/>
        <end position="248"/>
    </location>
</feature>
<dbReference type="SMART" id="SM00487">
    <property type="entry name" value="DEXDc"/>
    <property type="match status" value="1"/>
</dbReference>
<dbReference type="Pfam" id="PF19306">
    <property type="entry name" value="WHD_Lhr"/>
    <property type="match status" value="1"/>
</dbReference>
<evidence type="ECO:0000313" key="13">
    <source>
        <dbReference type="Proteomes" id="UP001232725"/>
    </source>
</evidence>
<keyword evidence="13" id="KW-1185">Reference proteome</keyword>
<evidence type="ECO:0000256" key="6">
    <source>
        <dbReference type="ARBA" id="ARBA00023125"/>
    </source>
</evidence>
<keyword evidence="5" id="KW-0067">ATP-binding</keyword>